<gene>
    <name evidence="1" type="ORF">NBO_1010g0002</name>
</gene>
<dbReference type="Proteomes" id="UP000016927">
    <property type="component" value="Unassembled WGS sequence"/>
</dbReference>
<evidence type="ECO:0000313" key="2">
    <source>
        <dbReference type="Proteomes" id="UP000016927"/>
    </source>
</evidence>
<dbReference type="AlphaFoldDB" id="R0KLV3"/>
<reference evidence="1 2" key="1">
    <citation type="journal article" date="2013" name="BMC Genomics">
        <title>Comparative genomics of parasitic silkworm microsporidia reveal an association between genome expansion and host adaptation.</title>
        <authorList>
            <person name="Pan G."/>
            <person name="Xu J."/>
            <person name="Li T."/>
            <person name="Xia Q."/>
            <person name="Liu S.L."/>
            <person name="Zhang G."/>
            <person name="Li S."/>
            <person name="Li C."/>
            <person name="Liu H."/>
            <person name="Yang L."/>
            <person name="Liu T."/>
            <person name="Zhang X."/>
            <person name="Wu Z."/>
            <person name="Fan W."/>
            <person name="Dang X."/>
            <person name="Xiang H."/>
            <person name="Tao M."/>
            <person name="Li Y."/>
            <person name="Hu J."/>
            <person name="Li Z."/>
            <person name="Lin L."/>
            <person name="Luo J."/>
            <person name="Geng L."/>
            <person name="Wang L."/>
            <person name="Long M."/>
            <person name="Wan Y."/>
            <person name="He N."/>
            <person name="Zhang Z."/>
            <person name="Lu C."/>
            <person name="Keeling P.J."/>
            <person name="Wang J."/>
            <person name="Xiang Z."/>
            <person name="Zhou Z."/>
        </authorList>
    </citation>
    <scope>NUCLEOTIDE SEQUENCE [LARGE SCALE GENOMIC DNA]</scope>
    <source>
        <strain evidence="2">CQ1 / CVCC 102059</strain>
    </source>
</reference>
<keyword evidence="2" id="KW-1185">Reference proteome</keyword>
<sequence length="212" mass="25030">MIEEDEQIVNYIEDIDANFSSINRRLKEILMKVYEIKKVNTKVIQDFEPLMKMFNINKTENIFVEDLNFPRIENSSLILKTSSPKNPFVDGTSSELINKTMLNTTVESVKVSSSLVEDCKYSEANLIYEDSSSTELREFNIELIPELFRNEEHLMNVFNFIKSRESVQFEELIETFGDVDSEKVVIYLDLLKNKKFIKRKNNLFYVEKEMRF</sequence>
<organism evidence="1 2">
    <name type="scientific">Nosema bombycis (strain CQ1 / CVCC 102059)</name>
    <name type="common">Microsporidian parasite</name>
    <name type="synonym">Pebrine of silkworm</name>
    <dbReference type="NCBI Taxonomy" id="578461"/>
    <lineage>
        <taxon>Eukaryota</taxon>
        <taxon>Fungi</taxon>
        <taxon>Fungi incertae sedis</taxon>
        <taxon>Microsporidia</taxon>
        <taxon>Nosematidae</taxon>
        <taxon>Nosema</taxon>
    </lineage>
</organism>
<name>R0KLV3_NOSB1</name>
<dbReference type="EMBL" id="KB909917">
    <property type="protein sequence ID" value="EOB11621.1"/>
    <property type="molecule type" value="Genomic_DNA"/>
</dbReference>
<protein>
    <submittedName>
        <fullName evidence="1">Uncharacterized protein</fullName>
    </submittedName>
</protein>
<accession>R0KLV3</accession>
<evidence type="ECO:0000313" key="1">
    <source>
        <dbReference type="EMBL" id="EOB11621.1"/>
    </source>
</evidence>
<dbReference type="VEuPathDB" id="MicrosporidiaDB:NBO_1010g0002"/>
<proteinExistence type="predicted"/>
<dbReference type="HOGENOM" id="CLU_105931_0_0_1"/>
<dbReference type="STRING" id="578461.R0KLV3"/>
<dbReference type="OMA" id="MERMDIF"/>
<dbReference type="OrthoDB" id="2192696at2759"/>